<dbReference type="EMBL" id="JACHJV010000001">
    <property type="protein sequence ID" value="MBB4922988.1"/>
    <property type="molecule type" value="Genomic_DNA"/>
</dbReference>
<organism evidence="1 2">
    <name type="scientific">Kitasatospora kifunensis</name>
    <name type="common">Streptomyces kifunensis</name>
    <dbReference type="NCBI Taxonomy" id="58351"/>
    <lineage>
        <taxon>Bacteria</taxon>
        <taxon>Bacillati</taxon>
        <taxon>Actinomycetota</taxon>
        <taxon>Actinomycetes</taxon>
        <taxon>Kitasatosporales</taxon>
        <taxon>Streptomycetaceae</taxon>
        <taxon>Kitasatospora</taxon>
    </lineage>
</organism>
<accession>A0A7W7R0K4</accession>
<evidence type="ECO:0000313" key="1">
    <source>
        <dbReference type="EMBL" id="MBB4922988.1"/>
    </source>
</evidence>
<dbReference type="InterPro" id="IPR033469">
    <property type="entry name" value="CYTH-like_dom_sf"/>
</dbReference>
<reference evidence="1 2" key="1">
    <citation type="submission" date="2020-08" db="EMBL/GenBank/DDBJ databases">
        <title>Sequencing the genomes of 1000 actinobacteria strains.</title>
        <authorList>
            <person name="Klenk H.-P."/>
        </authorList>
    </citation>
    <scope>NUCLEOTIDE SEQUENCE [LARGE SCALE GENOMIC DNA]</scope>
    <source>
        <strain evidence="1 2">DSM 41654</strain>
    </source>
</reference>
<dbReference type="SUPFAM" id="SSF55154">
    <property type="entry name" value="CYTH-like phosphatases"/>
    <property type="match status" value="1"/>
</dbReference>
<keyword evidence="2" id="KW-1185">Reference proteome</keyword>
<gene>
    <name evidence="1" type="ORF">FHR34_001981</name>
</gene>
<comment type="caution">
    <text evidence="1">The sequence shown here is derived from an EMBL/GenBank/DDBJ whole genome shotgun (WGS) entry which is preliminary data.</text>
</comment>
<protein>
    <submittedName>
        <fullName evidence="1">CYTH domain-containing protein</fullName>
    </submittedName>
</protein>
<evidence type="ECO:0000313" key="2">
    <source>
        <dbReference type="Proteomes" id="UP000540506"/>
    </source>
</evidence>
<sequence>MTSTYARIERERRFLLAAPPDPAVVTATRRITDRYLDGTRLRLRRMARVDDNTVVYKFTQKLPAERPGPVQGLITNTYLTDTEYQLLATLPAAVLGKTRLSVPPLGIDLFDPPLHGLVLAEAEFDSDEEAEAFRPPSEAVAEVTSDGRFTGGRLVRTGRAELLGWLAEYGIAVAAE</sequence>
<dbReference type="Gene3D" id="2.40.320.10">
    <property type="entry name" value="Hypothetical Protein Pfu-838710-001"/>
    <property type="match status" value="1"/>
</dbReference>
<name>A0A7W7R0K4_KITKI</name>
<dbReference type="AlphaFoldDB" id="A0A7W7R0K4"/>
<proteinExistence type="predicted"/>
<dbReference type="RefSeq" id="WP_184935067.1">
    <property type="nucleotide sequence ID" value="NZ_JACHJV010000001.1"/>
</dbReference>
<dbReference type="Proteomes" id="UP000540506">
    <property type="component" value="Unassembled WGS sequence"/>
</dbReference>